<evidence type="ECO:0000259" key="10">
    <source>
        <dbReference type="PROSITE" id="PS50217"/>
    </source>
</evidence>
<dbReference type="EMBL" id="KV454435">
    <property type="protein sequence ID" value="ODQ78550.1"/>
    <property type="molecule type" value="Genomic_DNA"/>
</dbReference>
<sequence length="53" mass="6210">DPVALKRARNTEAARRSRARKMEKMSVLEDKCDDLNAKNEWLEKELLRLKGII</sequence>
<evidence type="ECO:0000256" key="6">
    <source>
        <dbReference type="ARBA" id="ARBA00023163"/>
    </source>
</evidence>
<dbReference type="InterPro" id="IPR004827">
    <property type="entry name" value="bZIP"/>
</dbReference>
<dbReference type="GO" id="GO:0003677">
    <property type="term" value="F:DNA binding"/>
    <property type="evidence" value="ECO:0007669"/>
    <property type="project" value="UniProtKB-KW"/>
</dbReference>
<keyword evidence="9" id="KW-0175">Coiled coil</keyword>
<dbReference type="InterPro" id="IPR046347">
    <property type="entry name" value="bZIP_sf"/>
</dbReference>
<evidence type="ECO:0000256" key="7">
    <source>
        <dbReference type="ARBA" id="ARBA00023242"/>
    </source>
</evidence>
<dbReference type="Proteomes" id="UP000094336">
    <property type="component" value="Unassembled WGS sequence"/>
</dbReference>
<feature type="non-terminal residue" evidence="11">
    <location>
        <position position="53"/>
    </location>
</feature>
<dbReference type="OrthoDB" id="4096528at2759"/>
<keyword evidence="4" id="KW-0238">DNA-binding</keyword>
<dbReference type="GO" id="GO:0003700">
    <property type="term" value="F:DNA-binding transcription factor activity"/>
    <property type="evidence" value="ECO:0007669"/>
    <property type="project" value="InterPro"/>
</dbReference>
<feature type="coiled-coil region" evidence="9">
    <location>
        <begin position="18"/>
        <end position="45"/>
    </location>
</feature>
<evidence type="ECO:0000256" key="1">
    <source>
        <dbReference type="ARBA" id="ARBA00004123"/>
    </source>
</evidence>
<dbReference type="AlphaFoldDB" id="A0A1E3QLM2"/>
<accession>A0A1E3QLM2</accession>
<dbReference type="CDD" id="cd12193">
    <property type="entry name" value="bZIP_GCN4"/>
    <property type="match status" value="1"/>
</dbReference>
<dbReference type="SUPFAM" id="SSF57959">
    <property type="entry name" value="Leucine zipper domain"/>
    <property type="match status" value="1"/>
</dbReference>
<evidence type="ECO:0000256" key="3">
    <source>
        <dbReference type="ARBA" id="ARBA00023015"/>
    </source>
</evidence>
<keyword evidence="3" id="KW-0805">Transcription regulation</keyword>
<keyword evidence="12" id="KW-1185">Reference proteome</keyword>
<dbReference type="RefSeq" id="XP_018983878.1">
    <property type="nucleotide sequence ID" value="XM_019131353.1"/>
</dbReference>
<evidence type="ECO:0000256" key="9">
    <source>
        <dbReference type="SAM" id="Coils"/>
    </source>
</evidence>
<keyword evidence="7" id="KW-0539">Nucleus</keyword>
<dbReference type="GO" id="GO:0005634">
    <property type="term" value="C:nucleus"/>
    <property type="evidence" value="ECO:0007669"/>
    <property type="project" value="UniProtKB-SubCell"/>
</dbReference>
<evidence type="ECO:0000256" key="2">
    <source>
        <dbReference type="ARBA" id="ARBA00022605"/>
    </source>
</evidence>
<dbReference type="Pfam" id="PF00170">
    <property type="entry name" value="bZIP_1"/>
    <property type="match status" value="1"/>
</dbReference>
<proteinExistence type="inferred from homology"/>
<reference evidence="12" key="1">
    <citation type="submission" date="2016-05" db="EMBL/GenBank/DDBJ databases">
        <title>Comparative genomics of biotechnologically important yeasts.</title>
        <authorList>
            <consortium name="DOE Joint Genome Institute"/>
            <person name="Riley R."/>
            <person name="Haridas S."/>
            <person name="Wolfe K.H."/>
            <person name="Lopes M.R."/>
            <person name="Hittinger C.T."/>
            <person name="Goker M."/>
            <person name="Salamov A."/>
            <person name="Wisecaver J."/>
            <person name="Long T.M."/>
            <person name="Aerts A.L."/>
            <person name="Barry K."/>
            <person name="Choi C."/>
            <person name="Clum A."/>
            <person name="Coughlan A.Y."/>
            <person name="Deshpande S."/>
            <person name="Douglass A.P."/>
            <person name="Hanson S.J."/>
            <person name="Klenk H.-P."/>
            <person name="Labutti K."/>
            <person name="Lapidus A."/>
            <person name="Lindquist E."/>
            <person name="Lipzen A."/>
            <person name="Meier-Kolthoff J.P."/>
            <person name="Ohm R.A."/>
            <person name="Otillar R.P."/>
            <person name="Pangilinan J."/>
            <person name="Peng Y."/>
            <person name="Rokas A."/>
            <person name="Rosa C.A."/>
            <person name="Scheuner C."/>
            <person name="Sibirny A.A."/>
            <person name="Slot J.C."/>
            <person name="Stielow J.B."/>
            <person name="Sun H."/>
            <person name="Kurtzman C.P."/>
            <person name="Blackwell M."/>
            <person name="Grigoriev I.V."/>
            <person name="Jeffries T.W."/>
        </authorList>
    </citation>
    <scope>NUCLEOTIDE SEQUENCE [LARGE SCALE GENOMIC DNA]</scope>
    <source>
        <strain evidence="12">NRRL Y-12698</strain>
    </source>
</reference>
<keyword evidence="5" id="KW-0010">Activator</keyword>
<evidence type="ECO:0000313" key="11">
    <source>
        <dbReference type="EMBL" id="ODQ78550.1"/>
    </source>
</evidence>
<dbReference type="GO" id="GO:0008652">
    <property type="term" value="P:amino acid biosynthetic process"/>
    <property type="evidence" value="ECO:0007669"/>
    <property type="project" value="UniProtKB-KW"/>
</dbReference>
<dbReference type="FunFam" id="3.30.160.60:FF:001491">
    <property type="entry name" value="Cross-pathway control protein A"/>
    <property type="match status" value="1"/>
</dbReference>
<dbReference type="PROSITE" id="PS00036">
    <property type="entry name" value="BZIP_BASIC"/>
    <property type="match status" value="1"/>
</dbReference>
<dbReference type="PROSITE" id="PS50217">
    <property type="entry name" value="BZIP"/>
    <property type="match status" value="1"/>
</dbReference>
<protein>
    <recommendedName>
        <fullName evidence="10">BZIP domain-containing protein</fullName>
    </recommendedName>
</protein>
<dbReference type="GeneID" id="30149206"/>
<feature type="non-terminal residue" evidence="11">
    <location>
        <position position="1"/>
    </location>
</feature>
<dbReference type="STRING" id="984486.A0A1E3QLM2"/>
<keyword evidence="6" id="KW-0804">Transcription</keyword>
<gene>
    <name evidence="11" type="ORF">BABINDRAFT_25171</name>
</gene>
<dbReference type="Gene3D" id="3.30.160.60">
    <property type="entry name" value="Classic Zinc Finger"/>
    <property type="match status" value="1"/>
</dbReference>
<evidence type="ECO:0000256" key="4">
    <source>
        <dbReference type="ARBA" id="ARBA00023125"/>
    </source>
</evidence>
<keyword evidence="2" id="KW-0028">Amino-acid biosynthesis</keyword>
<feature type="domain" description="BZIP" evidence="10">
    <location>
        <begin position="6"/>
        <end position="50"/>
    </location>
</feature>
<evidence type="ECO:0000256" key="8">
    <source>
        <dbReference type="ARBA" id="ARBA00061302"/>
    </source>
</evidence>
<evidence type="ECO:0000313" key="12">
    <source>
        <dbReference type="Proteomes" id="UP000094336"/>
    </source>
</evidence>
<comment type="similarity">
    <text evidence="8">Belongs to the bZIP family. GCN4 subfamily.</text>
</comment>
<organism evidence="11 12">
    <name type="scientific">Babjeviella inositovora NRRL Y-12698</name>
    <dbReference type="NCBI Taxonomy" id="984486"/>
    <lineage>
        <taxon>Eukaryota</taxon>
        <taxon>Fungi</taxon>
        <taxon>Dikarya</taxon>
        <taxon>Ascomycota</taxon>
        <taxon>Saccharomycotina</taxon>
        <taxon>Pichiomycetes</taxon>
        <taxon>Serinales incertae sedis</taxon>
        <taxon>Babjeviella</taxon>
    </lineage>
</organism>
<comment type="subcellular location">
    <subcellularLocation>
        <location evidence="1">Nucleus</location>
    </subcellularLocation>
</comment>
<name>A0A1E3QLM2_9ASCO</name>
<evidence type="ECO:0000256" key="5">
    <source>
        <dbReference type="ARBA" id="ARBA00023159"/>
    </source>
</evidence>